<dbReference type="InterPro" id="IPR052709">
    <property type="entry name" value="Transposase-MT_Hybrid"/>
</dbReference>
<organism evidence="1 2">
    <name type="scientific">Strongyloides papillosus</name>
    <name type="common">Intestinal threadworm</name>
    <dbReference type="NCBI Taxonomy" id="174720"/>
    <lineage>
        <taxon>Eukaryota</taxon>
        <taxon>Metazoa</taxon>
        <taxon>Ecdysozoa</taxon>
        <taxon>Nematoda</taxon>
        <taxon>Chromadorea</taxon>
        <taxon>Rhabditida</taxon>
        <taxon>Tylenchina</taxon>
        <taxon>Panagrolaimomorpha</taxon>
        <taxon>Strongyloidoidea</taxon>
        <taxon>Strongyloididae</taxon>
        <taxon>Strongyloides</taxon>
    </lineage>
</organism>
<protein>
    <submittedName>
        <fullName evidence="2">Histone-lysine N-methyltransferase SETMAR</fullName>
    </submittedName>
</protein>
<dbReference type="STRING" id="174720.A0A0N5CDX6"/>
<evidence type="ECO:0000313" key="2">
    <source>
        <dbReference type="WBParaSite" id="SPAL_0001606700.1"/>
    </source>
</evidence>
<dbReference type="GO" id="GO:0003676">
    <property type="term" value="F:nucleic acid binding"/>
    <property type="evidence" value="ECO:0007669"/>
    <property type="project" value="InterPro"/>
</dbReference>
<accession>A0A0N5CDX6</accession>
<dbReference type="WBParaSite" id="SPAL_0001606700.1">
    <property type="protein sequence ID" value="SPAL_0001606700.1"/>
    <property type="gene ID" value="SPAL_0001606700"/>
</dbReference>
<sequence>MTSPLENCNLEEQRLVTKFLVLERLSPLKSILVCLSNVIEGTIHSVIQNKLNYRKKGVKRLDYEIVPHPPYSSDFAPSDFYLFGPLKDSLRGVKFNNNGEIKEEIQKWLRSEDKNFFATGIRKLVERWDKCINVADDYVEKRVKFGIFTIINF</sequence>
<dbReference type="AlphaFoldDB" id="A0A0N5CDX6"/>
<proteinExistence type="predicted"/>
<dbReference type="PANTHER" id="PTHR46060:SF1">
    <property type="entry name" value="MARINER MOS1 TRANSPOSASE-LIKE PROTEIN"/>
    <property type="match status" value="1"/>
</dbReference>
<dbReference type="PANTHER" id="PTHR46060">
    <property type="entry name" value="MARINER MOS1 TRANSPOSASE-LIKE PROTEIN"/>
    <property type="match status" value="1"/>
</dbReference>
<name>A0A0N5CDX6_STREA</name>
<keyword evidence="1" id="KW-1185">Reference proteome</keyword>
<evidence type="ECO:0000313" key="1">
    <source>
        <dbReference type="Proteomes" id="UP000046392"/>
    </source>
</evidence>
<dbReference type="InterPro" id="IPR036397">
    <property type="entry name" value="RNaseH_sf"/>
</dbReference>
<dbReference type="Gene3D" id="3.30.420.10">
    <property type="entry name" value="Ribonuclease H-like superfamily/Ribonuclease H"/>
    <property type="match status" value="1"/>
</dbReference>
<dbReference type="Proteomes" id="UP000046392">
    <property type="component" value="Unplaced"/>
</dbReference>
<reference evidence="2" key="1">
    <citation type="submission" date="2017-02" db="UniProtKB">
        <authorList>
            <consortium name="WormBaseParasite"/>
        </authorList>
    </citation>
    <scope>IDENTIFICATION</scope>
</reference>